<name>A0A1I4HSM9_9HYPH</name>
<keyword evidence="1" id="KW-1003">Cell membrane</keyword>
<dbReference type="HAMAP" id="MF_02088">
    <property type="entry name" value="Q_prec_transport"/>
    <property type="match status" value="1"/>
</dbReference>
<dbReference type="OrthoDB" id="9805479at2"/>
<comment type="similarity">
    <text evidence="1">Belongs to the vitamin uptake transporter (VUT/ECF) (TC 2.A.88) family. Q precursor transporter subfamily.</text>
</comment>
<evidence type="ECO:0000313" key="3">
    <source>
        <dbReference type="Proteomes" id="UP000198804"/>
    </source>
</evidence>
<keyword evidence="1" id="KW-0472">Membrane</keyword>
<dbReference type="GO" id="GO:0022857">
    <property type="term" value="F:transmembrane transporter activity"/>
    <property type="evidence" value="ECO:0007669"/>
    <property type="project" value="UniProtKB-UniRule"/>
</dbReference>
<dbReference type="GO" id="GO:0005886">
    <property type="term" value="C:plasma membrane"/>
    <property type="evidence" value="ECO:0007669"/>
    <property type="project" value="UniProtKB-SubCell"/>
</dbReference>
<evidence type="ECO:0000313" key="2">
    <source>
        <dbReference type="EMBL" id="SFL45219.1"/>
    </source>
</evidence>
<dbReference type="PANTHER" id="PTHR34300">
    <property type="entry name" value="QUEUOSINE PRECURSOR TRANSPORTER-RELATED"/>
    <property type="match status" value="1"/>
</dbReference>
<feature type="transmembrane region" description="Helical" evidence="1">
    <location>
        <begin position="38"/>
        <end position="57"/>
    </location>
</feature>
<feature type="transmembrane region" description="Helical" evidence="1">
    <location>
        <begin position="143"/>
        <end position="168"/>
    </location>
</feature>
<reference evidence="3" key="1">
    <citation type="submission" date="2016-10" db="EMBL/GenBank/DDBJ databases">
        <authorList>
            <person name="Varghese N."/>
            <person name="Submissions S."/>
        </authorList>
    </citation>
    <scope>NUCLEOTIDE SEQUENCE [LARGE SCALE GENOMIC DNA]</scope>
    <source>
        <strain evidence="3">CGMCC 1.6474</strain>
    </source>
</reference>
<keyword evidence="3" id="KW-1185">Reference proteome</keyword>
<dbReference type="EMBL" id="FOSV01000015">
    <property type="protein sequence ID" value="SFL45219.1"/>
    <property type="molecule type" value="Genomic_DNA"/>
</dbReference>
<comment type="subcellular location">
    <subcellularLocation>
        <location evidence="1">Cell inner membrane</location>
        <topology evidence="1">Multi-pass membrane protein</topology>
    </subcellularLocation>
</comment>
<proteinExistence type="inferred from homology"/>
<protein>
    <recommendedName>
        <fullName evidence="1">Probable queuosine precursor transporter</fullName>
        <shortName evidence="1">Q precursor transporter</shortName>
    </recommendedName>
</protein>
<dbReference type="Pfam" id="PF02592">
    <property type="entry name" value="Vut_1"/>
    <property type="match status" value="1"/>
</dbReference>
<dbReference type="NCBIfam" id="TIGR00697">
    <property type="entry name" value="queuosine precursor transporter"/>
    <property type="match status" value="1"/>
</dbReference>
<gene>
    <name evidence="2" type="ORF">SAMN04488125_11565</name>
</gene>
<feature type="transmembrane region" description="Helical" evidence="1">
    <location>
        <begin position="69"/>
        <end position="90"/>
    </location>
</feature>
<evidence type="ECO:0000256" key="1">
    <source>
        <dbReference type="HAMAP-Rule" id="MF_02088"/>
    </source>
</evidence>
<dbReference type="PANTHER" id="PTHR34300:SF2">
    <property type="entry name" value="QUEUOSINE PRECURSOR TRANSPORTER-RELATED"/>
    <property type="match status" value="1"/>
</dbReference>
<keyword evidence="1" id="KW-1133">Transmembrane helix</keyword>
<accession>A0A1I4HSM9</accession>
<dbReference type="Proteomes" id="UP000198804">
    <property type="component" value="Unassembled WGS sequence"/>
</dbReference>
<dbReference type="InterPro" id="IPR003744">
    <property type="entry name" value="YhhQ"/>
</dbReference>
<keyword evidence="1" id="KW-0812">Transmembrane</keyword>
<feature type="transmembrane region" description="Helical" evidence="1">
    <location>
        <begin position="188"/>
        <end position="205"/>
    </location>
</feature>
<dbReference type="AlphaFoldDB" id="A0A1I4HSM9"/>
<organism evidence="2 3">
    <name type="scientific">Methylorubrum salsuginis</name>
    <dbReference type="NCBI Taxonomy" id="414703"/>
    <lineage>
        <taxon>Bacteria</taxon>
        <taxon>Pseudomonadati</taxon>
        <taxon>Pseudomonadota</taxon>
        <taxon>Alphaproteobacteria</taxon>
        <taxon>Hyphomicrobiales</taxon>
        <taxon>Methylobacteriaceae</taxon>
        <taxon>Methylorubrum</taxon>
    </lineage>
</organism>
<dbReference type="RefSeq" id="WP_091949018.1">
    <property type="nucleotide sequence ID" value="NZ_FOSV01000015.1"/>
</dbReference>
<keyword evidence="1" id="KW-0997">Cell inner membrane</keyword>
<comment type="function">
    <text evidence="1">Involved in the import of queuosine (Q) precursors, required for Q precursor salvage.</text>
</comment>
<keyword evidence="1" id="KW-0813">Transport</keyword>
<sequence length="227" mass="24198">MVAPVPAPRYLVPIAGLFSGVLIVSLILSGKIAEVGGVTFTAAVIVFPLSYLFGDVLTEVYGYASARKVVWAGFAVQLVWIVSYWIAAALPPAPFWTHQQAFETVLGATPRIAVAGMGAYLVGEFLNAYVLARLKLALGGRFVGFRLIASTVVGQAVDSALFLTLAFAGTLPASELVRLGVSVWLLKVGWEVLALPLSLPLIAWLKRAEGVDAYDRGTDFNPFSLRG</sequence>
<feature type="transmembrane region" description="Helical" evidence="1">
    <location>
        <begin position="12"/>
        <end position="32"/>
    </location>
</feature>
<dbReference type="STRING" id="414703.SAMN04488125_11565"/>
<feature type="transmembrane region" description="Helical" evidence="1">
    <location>
        <begin position="110"/>
        <end position="131"/>
    </location>
</feature>